<dbReference type="PRINTS" id="PR01590">
    <property type="entry name" value="HTHFIS"/>
</dbReference>
<dbReference type="SUPFAM" id="SSF52172">
    <property type="entry name" value="CheY-like"/>
    <property type="match status" value="1"/>
</dbReference>
<keyword evidence="7" id="KW-0804">Transcription</keyword>
<organism evidence="11 12">
    <name type="scientific">Candidatus Thiodiazotropha taylori</name>
    <dbReference type="NCBI Taxonomy" id="2792791"/>
    <lineage>
        <taxon>Bacteria</taxon>
        <taxon>Pseudomonadati</taxon>
        <taxon>Pseudomonadota</taxon>
        <taxon>Gammaproteobacteria</taxon>
        <taxon>Chromatiales</taxon>
        <taxon>Sedimenticolaceae</taxon>
        <taxon>Candidatus Thiodiazotropha</taxon>
    </lineage>
</organism>
<dbReference type="Gene3D" id="1.10.8.60">
    <property type="match status" value="1"/>
</dbReference>
<dbReference type="GO" id="GO:0043565">
    <property type="term" value="F:sequence-specific DNA binding"/>
    <property type="evidence" value="ECO:0007669"/>
    <property type="project" value="InterPro"/>
</dbReference>
<dbReference type="Gene3D" id="1.10.10.60">
    <property type="entry name" value="Homeodomain-like"/>
    <property type="match status" value="1"/>
</dbReference>
<protein>
    <submittedName>
        <fullName evidence="11">Sigma-54 dependent transcriptional regulator</fullName>
    </submittedName>
</protein>
<dbReference type="SMART" id="SM00448">
    <property type="entry name" value="REC"/>
    <property type="match status" value="1"/>
</dbReference>
<dbReference type="PROSITE" id="PS00688">
    <property type="entry name" value="SIGMA54_INTERACT_3"/>
    <property type="match status" value="1"/>
</dbReference>
<evidence type="ECO:0000259" key="9">
    <source>
        <dbReference type="PROSITE" id="PS50045"/>
    </source>
</evidence>
<dbReference type="InterPro" id="IPR009057">
    <property type="entry name" value="Homeodomain-like_sf"/>
</dbReference>
<evidence type="ECO:0000256" key="6">
    <source>
        <dbReference type="ARBA" id="ARBA00023125"/>
    </source>
</evidence>
<dbReference type="SUPFAM" id="SSF46689">
    <property type="entry name" value="Homeodomain-like"/>
    <property type="match status" value="1"/>
</dbReference>
<dbReference type="InterPro" id="IPR003593">
    <property type="entry name" value="AAA+_ATPase"/>
</dbReference>
<dbReference type="SUPFAM" id="SSF52540">
    <property type="entry name" value="P-loop containing nucleoside triphosphate hydrolases"/>
    <property type="match status" value="1"/>
</dbReference>
<dbReference type="EMBL" id="JAHHGM010000021">
    <property type="protein sequence ID" value="MBT2990807.1"/>
    <property type="molecule type" value="Genomic_DNA"/>
</dbReference>
<sequence>MSQSTVLIVEDDPSLREALSDTLELAGYPVCLAEEGGAALELLQQRSVGMVISDVQMQPMDGHSLLRQVRDRFPELPVLLMTAYGTIEKAVTAMHDGAVDYLTKPFEAEVLVSKVASHIRPIVDDTTAGPVAEDLRSREVLELARRVAQSDATVLLHGESGTGKEVFARYIHQHSSRAEGAFIAINCAAIPENMLEAVLFGYEKGAFTGAYQATAGKFEQAQGGTLLLDEISEMSLALQAKLLRVLQEKELERLGGRKLIELDVRVLATTNRKLREEVSAGRFREDLFYRLNVFPLSLPPLRERQRDILPLARHLLRHNLRPGQTLPDLSDEAKKRLLAHSWPGNVRELDNLMQRALILNSDGVIEADELCFESDVVETKPVEMTQRPNPGRLPEDLRSVEEQMILDALEEGRGSRKEVASRLGISERTLRYKIARMRDAGVAIPG</sequence>
<gene>
    <name evidence="11" type="ORF">KME65_17760</name>
</gene>
<dbReference type="SMART" id="SM00382">
    <property type="entry name" value="AAA"/>
    <property type="match status" value="1"/>
</dbReference>
<dbReference type="Gene3D" id="3.40.50.2300">
    <property type="match status" value="1"/>
</dbReference>
<evidence type="ECO:0000256" key="5">
    <source>
        <dbReference type="ARBA" id="ARBA00023015"/>
    </source>
</evidence>
<keyword evidence="6" id="KW-0238">DNA-binding</keyword>
<dbReference type="Pfam" id="PF00072">
    <property type="entry name" value="Response_reg"/>
    <property type="match status" value="1"/>
</dbReference>
<dbReference type="InterPro" id="IPR001789">
    <property type="entry name" value="Sig_transdc_resp-reg_receiver"/>
</dbReference>
<keyword evidence="3" id="KW-0067">ATP-binding</keyword>
<dbReference type="GO" id="GO:0000160">
    <property type="term" value="P:phosphorelay signal transduction system"/>
    <property type="evidence" value="ECO:0007669"/>
    <property type="project" value="UniProtKB-KW"/>
</dbReference>
<dbReference type="InterPro" id="IPR025944">
    <property type="entry name" value="Sigma_54_int_dom_CS"/>
</dbReference>
<dbReference type="InterPro" id="IPR002197">
    <property type="entry name" value="HTH_Fis"/>
</dbReference>
<evidence type="ECO:0000256" key="3">
    <source>
        <dbReference type="ARBA" id="ARBA00022840"/>
    </source>
</evidence>
<dbReference type="GO" id="GO:0005524">
    <property type="term" value="F:ATP binding"/>
    <property type="evidence" value="ECO:0007669"/>
    <property type="project" value="UniProtKB-KW"/>
</dbReference>
<accession>A0A944MG47</accession>
<feature type="domain" description="Sigma-54 factor interaction" evidence="9">
    <location>
        <begin position="130"/>
        <end position="358"/>
    </location>
</feature>
<reference evidence="11 12" key="1">
    <citation type="submission" date="2021-05" db="EMBL/GenBank/DDBJ databases">
        <title>Genetic and Functional Diversity in Clade A Lucinid endosymbionts from the Bahamas.</title>
        <authorList>
            <person name="Giani N.M."/>
            <person name="Engel A.S."/>
            <person name="Campbell B.J."/>
        </authorList>
    </citation>
    <scope>NUCLEOTIDE SEQUENCE [LARGE SCALE GENOMIC DNA]</scope>
    <source>
        <strain evidence="11">LUC16012Gg_MoonRockCtena</strain>
    </source>
</reference>
<keyword evidence="1 8" id="KW-0597">Phosphoprotein</keyword>
<feature type="modified residue" description="4-aspartylphosphate" evidence="8">
    <location>
        <position position="54"/>
    </location>
</feature>
<evidence type="ECO:0000313" key="11">
    <source>
        <dbReference type="EMBL" id="MBT2990807.1"/>
    </source>
</evidence>
<dbReference type="CDD" id="cd00009">
    <property type="entry name" value="AAA"/>
    <property type="match status" value="1"/>
</dbReference>
<evidence type="ECO:0000256" key="1">
    <source>
        <dbReference type="ARBA" id="ARBA00022553"/>
    </source>
</evidence>
<dbReference type="InterPro" id="IPR002078">
    <property type="entry name" value="Sigma_54_int"/>
</dbReference>
<dbReference type="FunFam" id="3.40.50.2300:FF:000018">
    <property type="entry name" value="DNA-binding transcriptional regulator NtrC"/>
    <property type="match status" value="1"/>
</dbReference>
<dbReference type="GO" id="GO:0006355">
    <property type="term" value="P:regulation of DNA-templated transcription"/>
    <property type="evidence" value="ECO:0007669"/>
    <property type="project" value="InterPro"/>
</dbReference>
<evidence type="ECO:0000256" key="4">
    <source>
        <dbReference type="ARBA" id="ARBA00023012"/>
    </source>
</evidence>
<dbReference type="InterPro" id="IPR025943">
    <property type="entry name" value="Sigma_54_int_dom_ATP-bd_2"/>
</dbReference>
<dbReference type="Proteomes" id="UP000770889">
    <property type="component" value="Unassembled WGS sequence"/>
</dbReference>
<evidence type="ECO:0000256" key="8">
    <source>
        <dbReference type="PROSITE-ProRule" id="PRU00169"/>
    </source>
</evidence>
<evidence type="ECO:0000259" key="10">
    <source>
        <dbReference type="PROSITE" id="PS50110"/>
    </source>
</evidence>
<dbReference type="InterPro" id="IPR011006">
    <property type="entry name" value="CheY-like_superfamily"/>
</dbReference>
<dbReference type="PANTHER" id="PTHR32071:SF21">
    <property type="entry name" value="TRANSCRIPTIONAL REGULATORY PROTEIN FLGR"/>
    <property type="match status" value="1"/>
</dbReference>
<dbReference type="PROSITE" id="PS00676">
    <property type="entry name" value="SIGMA54_INTERACT_2"/>
    <property type="match status" value="1"/>
</dbReference>
<evidence type="ECO:0000256" key="2">
    <source>
        <dbReference type="ARBA" id="ARBA00022741"/>
    </source>
</evidence>
<dbReference type="AlphaFoldDB" id="A0A944MG47"/>
<proteinExistence type="predicted"/>
<dbReference type="InterPro" id="IPR058031">
    <property type="entry name" value="AAA_lid_NorR"/>
</dbReference>
<evidence type="ECO:0000313" key="12">
    <source>
        <dbReference type="Proteomes" id="UP000770889"/>
    </source>
</evidence>
<dbReference type="Gene3D" id="3.40.50.300">
    <property type="entry name" value="P-loop containing nucleotide triphosphate hydrolases"/>
    <property type="match status" value="1"/>
</dbReference>
<name>A0A944MG47_9GAMM</name>
<dbReference type="PANTHER" id="PTHR32071">
    <property type="entry name" value="TRANSCRIPTIONAL REGULATORY PROTEIN"/>
    <property type="match status" value="1"/>
</dbReference>
<keyword evidence="5" id="KW-0805">Transcription regulation</keyword>
<evidence type="ECO:0000256" key="7">
    <source>
        <dbReference type="ARBA" id="ARBA00023163"/>
    </source>
</evidence>
<dbReference type="PROSITE" id="PS50110">
    <property type="entry name" value="RESPONSE_REGULATORY"/>
    <property type="match status" value="1"/>
</dbReference>
<dbReference type="Pfam" id="PF25601">
    <property type="entry name" value="AAA_lid_14"/>
    <property type="match status" value="1"/>
</dbReference>
<comment type="caution">
    <text evidence="11">The sequence shown here is derived from an EMBL/GenBank/DDBJ whole genome shotgun (WGS) entry which is preliminary data.</text>
</comment>
<dbReference type="PROSITE" id="PS00675">
    <property type="entry name" value="SIGMA54_INTERACT_1"/>
    <property type="match status" value="1"/>
</dbReference>
<dbReference type="Pfam" id="PF02954">
    <property type="entry name" value="HTH_8"/>
    <property type="match status" value="1"/>
</dbReference>
<keyword evidence="2" id="KW-0547">Nucleotide-binding</keyword>
<dbReference type="FunFam" id="3.40.50.300:FF:000006">
    <property type="entry name" value="DNA-binding transcriptional regulator NtrC"/>
    <property type="match status" value="1"/>
</dbReference>
<dbReference type="InterPro" id="IPR025662">
    <property type="entry name" value="Sigma_54_int_dom_ATP-bd_1"/>
</dbReference>
<keyword evidence="4" id="KW-0902">Two-component regulatory system</keyword>
<dbReference type="Pfam" id="PF00158">
    <property type="entry name" value="Sigma54_activat"/>
    <property type="match status" value="1"/>
</dbReference>
<feature type="domain" description="Response regulatory" evidence="10">
    <location>
        <begin position="5"/>
        <end position="119"/>
    </location>
</feature>
<dbReference type="InterPro" id="IPR027417">
    <property type="entry name" value="P-loop_NTPase"/>
</dbReference>
<dbReference type="PROSITE" id="PS50045">
    <property type="entry name" value="SIGMA54_INTERACT_4"/>
    <property type="match status" value="1"/>
</dbReference>